<protein>
    <submittedName>
        <fullName evidence="2">PadR family transcriptional regulator PadR</fullName>
    </submittedName>
</protein>
<evidence type="ECO:0000313" key="2">
    <source>
        <dbReference type="EMBL" id="MBB5634480.1"/>
    </source>
</evidence>
<dbReference type="InterPro" id="IPR005149">
    <property type="entry name" value="Tscrpt_reg_PadR_N"/>
</dbReference>
<feature type="domain" description="Transcription regulator PadR N-terminal" evidence="1">
    <location>
        <begin position="21"/>
        <end position="92"/>
    </location>
</feature>
<dbReference type="AlphaFoldDB" id="A0A7W9DYF3"/>
<dbReference type="SUPFAM" id="SSF46785">
    <property type="entry name" value="Winged helix' DNA-binding domain"/>
    <property type="match status" value="1"/>
</dbReference>
<organism evidence="2 3">
    <name type="scientific">Pedobacter cryoconitis</name>
    <dbReference type="NCBI Taxonomy" id="188932"/>
    <lineage>
        <taxon>Bacteria</taxon>
        <taxon>Pseudomonadati</taxon>
        <taxon>Bacteroidota</taxon>
        <taxon>Sphingobacteriia</taxon>
        <taxon>Sphingobacteriales</taxon>
        <taxon>Sphingobacteriaceae</taxon>
        <taxon>Pedobacter</taxon>
    </lineage>
</organism>
<dbReference type="Gene3D" id="1.10.10.10">
    <property type="entry name" value="Winged helix-like DNA-binding domain superfamily/Winged helix DNA-binding domain"/>
    <property type="match status" value="1"/>
</dbReference>
<dbReference type="InterPro" id="IPR036388">
    <property type="entry name" value="WH-like_DNA-bd_sf"/>
</dbReference>
<dbReference type="InterPro" id="IPR036390">
    <property type="entry name" value="WH_DNA-bd_sf"/>
</dbReference>
<accession>A0A7W9DYF3</accession>
<evidence type="ECO:0000259" key="1">
    <source>
        <dbReference type="Pfam" id="PF03551"/>
    </source>
</evidence>
<dbReference type="PANTHER" id="PTHR33169">
    <property type="entry name" value="PADR-FAMILY TRANSCRIPTIONAL REGULATOR"/>
    <property type="match status" value="1"/>
</dbReference>
<evidence type="ECO:0000313" key="3">
    <source>
        <dbReference type="Proteomes" id="UP000537204"/>
    </source>
</evidence>
<name>A0A7W9DYF3_9SPHI</name>
<dbReference type="RefSeq" id="WP_183878325.1">
    <property type="nucleotide sequence ID" value="NZ_JACHCD010000002.1"/>
</dbReference>
<dbReference type="Proteomes" id="UP000537204">
    <property type="component" value="Unassembled WGS sequence"/>
</dbReference>
<sequence length="109" mass="12836">MEELLKNWQVQINKGFYPYIILKSLISRKQYGYSLIVSINDQMGLNVSEGTIYPILIRLNEIGLINSEWVERKSGIPRKYYELSENGMKTIEHMEFLIEGYVKQMKQIS</sequence>
<dbReference type="EMBL" id="JACHCE010000001">
    <property type="protein sequence ID" value="MBB5634480.1"/>
    <property type="molecule type" value="Genomic_DNA"/>
</dbReference>
<gene>
    <name evidence="2" type="ORF">HDE68_000365</name>
</gene>
<dbReference type="Pfam" id="PF03551">
    <property type="entry name" value="PadR"/>
    <property type="match status" value="1"/>
</dbReference>
<dbReference type="PANTHER" id="PTHR33169:SF14">
    <property type="entry name" value="TRANSCRIPTIONAL REGULATOR RV3488"/>
    <property type="match status" value="1"/>
</dbReference>
<proteinExistence type="predicted"/>
<dbReference type="InterPro" id="IPR052509">
    <property type="entry name" value="Metal_resp_DNA-bind_regulator"/>
</dbReference>
<comment type="caution">
    <text evidence="2">The sequence shown here is derived from an EMBL/GenBank/DDBJ whole genome shotgun (WGS) entry which is preliminary data.</text>
</comment>
<reference evidence="2 3" key="1">
    <citation type="submission" date="2020-08" db="EMBL/GenBank/DDBJ databases">
        <title>Genomic Encyclopedia of Type Strains, Phase IV (KMG-V): Genome sequencing to study the core and pangenomes of soil and plant-associated prokaryotes.</title>
        <authorList>
            <person name="Whitman W."/>
        </authorList>
    </citation>
    <scope>NUCLEOTIDE SEQUENCE [LARGE SCALE GENOMIC DNA]</scope>
    <source>
        <strain evidence="2 3">S3M1</strain>
    </source>
</reference>